<dbReference type="PROSITE" id="PS51007">
    <property type="entry name" value="CYTC"/>
    <property type="match status" value="1"/>
</dbReference>
<keyword evidence="1 4" id="KW-0349">Heme</keyword>
<evidence type="ECO:0000256" key="3">
    <source>
        <dbReference type="ARBA" id="ARBA00023004"/>
    </source>
</evidence>
<evidence type="ECO:0000256" key="5">
    <source>
        <dbReference type="SAM" id="SignalP"/>
    </source>
</evidence>
<dbReference type="GO" id="GO:0046872">
    <property type="term" value="F:metal ion binding"/>
    <property type="evidence" value="ECO:0007669"/>
    <property type="project" value="UniProtKB-KW"/>
</dbReference>
<dbReference type="AlphaFoldDB" id="A0A937CXC7"/>
<dbReference type="GO" id="GO:0009055">
    <property type="term" value="F:electron transfer activity"/>
    <property type="evidence" value="ECO:0007669"/>
    <property type="project" value="InterPro"/>
</dbReference>
<dbReference type="InterPro" id="IPR009056">
    <property type="entry name" value="Cyt_c-like_dom"/>
</dbReference>
<dbReference type="GO" id="GO:0020037">
    <property type="term" value="F:heme binding"/>
    <property type="evidence" value="ECO:0007669"/>
    <property type="project" value="InterPro"/>
</dbReference>
<keyword evidence="5" id="KW-0732">Signal</keyword>
<evidence type="ECO:0000256" key="2">
    <source>
        <dbReference type="ARBA" id="ARBA00022723"/>
    </source>
</evidence>
<dbReference type="SUPFAM" id="SSF46626">
    <property type="entry name" value="Cytochrome c"/>
    <property type="match status" value="1"/>
</dbReference>
<keyword evidence="3 4" id="KW-0408">Iron</keyword>
<organism evidence="7 8">
    <name type="scientific">Microvirga aerilata</name>
    <dbReference type="NCBI Taxonomy" id="670292"/>
    <lineage>
        <taxon>Bacteria</taxon>
        <taxon>Pseudomonadati</taxon>
        <taxon>Pseudomonadota</taxon>
        <taxon>Alphaproteobacteria</taxon>
        <taxon>Hyphomicrobiales</taxon>
        <taxon>Methylobacteriaceae</taxon>
        <taxon>Microvirga</taxon>
    </lineage>
</organism>
<dbReference type="Proteomes" id="UP000605848">
    <property type="component" value="Unassembled WGS sequence"/>
</dbReference>
<evidence type="ECO:0000256" key="4">
    <source>
        <dbReference type="PROSITE-ProRule" id="PRU00433"/>
    </source>
</evidence>
<evidence type="ECO:0000259" key="6">
    <source>
        <dbReference type="PROSITE" id="PS51007"/>
    </source>
</evidence>
<keyword evidence="2 4" id="KW-0479">Metal-binding</keyword>
<feature type="domain" description="Cytochrome c" evidence="6">
    <location>
        <begin position="25"/>
        <end position="137"/>
    </location>
</feature>
<sequence length="164" mass="17714">MRHIVWTAFIAGSVLISSLPAVAQTPTQRGEYLVTIMDCNGCHTPGTFLGKPDMQRPLAGSEVGFQIPGLGIFYPPNLTPDPETGLGKWSEADIIKAVRTGVRPDGRQLVPIMPYHSYGKLTDADAKALVSYLKSMKPVRNQVPGPTGPNEKPKAAYLTVVMPQ</sequence>
<dbReference type="PANTHER" id="PTHR35008:SF8">
    <property type="entry name" value="ALCOHOL DEHYDROGENASE CYTOCHROME C SUBUNIT"/>
    <property type="match status" value="1"/>
</dbReference>
<dbReference type="RefSeq" id="WP_202057454.1">
    <property type="nucleotide sequence ID" value="NZ_JAEQMY010000007.1"/>
</dbReference>
<feature type="chain" id="PRO_5037965751" evidence="5">
    <location>
        <begin position="24"/>
        <end position="164"/>
    </location>
</feature>
<feature type="signal peptide" evidence="5">
    <location>
        <begin position="1"/>
        <end position="23"/>
    </location>
</feature>
<dbReference type="Pfam" id="PF00034">
    <property type="entry name" value="Cytochrom_C"/>
    <property type="match status" value="1"/>
</dbReference>
<proteinExistence type="predicted"/>
<dbReference type="Gene3D" id="1.10.760.10">
    <property type="entry name" value="Cytochrome c-like domain"/>
    <property type="match status" value="1"/>
</dbReference>
<gene>
    <name evidence="7" type="ORF">JKG68_07250</name>
</gene>
<dbReference type="InterPro" id="IPR036909">
    <property type="entry name" value="Cyt_c-like_dom_sf"/>
</dbReference>
<protein>
    <submittedName>
        <fullName evidence="7">Cytochrome c</fullName>
    </submittedName>
</protein>
<evidence type="ECO:0000256" key="1">
    <source>
        <dbReference type="ARBA" id="ARBA00022617"/>
    </source>
</evidence>
<evidence type="ECO:0000313" key="8">
    <source>
        <dbReference type="Proteomes" id="UP000605848"/>
    </source>
</evidence>
<dbReference type="InterPro" id="IPR051459">
    <property type="entry name" value="Cytochrome_c-type_DH"/>
</dbReference>
<evidence type="ECO:0000313" key="7">
    <source>
        <dbReference type="EMBL" id="MBL0403754.1"/>
    </source>
</evidence>
<dbReference type="EMBL" id="JAEQMY010000007">
    <property type="protein sequence ID" value="MBL0403754.1"/>
    <property type="molecule type" value="Genomic_DNA"/>
</dbReference>
<comment type="caution">
    <text evidence="7">The sequence shown here is derived from an EMBL/GenBank/DDBJ whole genome shotgun (WGS) entry which is preliminary data.</text>
</comment>
<accession>A0A937CXC7</accession>
<reference evidence="7" key="1">
    <citation type="submission" date="2021-01" db="EMBL/GenBank/DDBJ databases">
        <title>Microvirga sp.</title>
        <authorList>
            <person name="Kim M.K."/>
        </authorList>
    </citation>
    <scope>NUCLEOTIDE SEQUENCE</scope>
    <source>
        <strain evidence="7">5420S-16</strain>
    </source>
</reference>
<keyword evidence="8" id="KW-1185">Reference proteome</keyword>
<dbReference type="PANTHER" id="PTHR35008">
    <property type="entry name" value="BLL4482 PROTEIN-RELATED"/>
    <property type="match status" value="1"/>
</dbReference>
<name>A0A937CXC7_9HYPH</name>